<proteinExistence type="predicted"/>
<feature type="domain" description="Cytochrome c" evidence="6">
    <location>
        <begin position="57"/>
        <end position="147"/>
    </location>
</feature>
<protein>
    <recommendedName>
        <fullName evidence="6">Cytochrome c domain-containing protein</fullName>
    </recommendedName>
</protein>
<keyword evidence="1 4" id="KW-0349">Heme</keyword>
<dbReference type="InterPro" id="IPR009056">
    <property type="entry name" value="Cyt_c-like_dom"/>
</dbReference>
<keyword evidence="3 4" id="KW-0408">Iron</keyword>
<keyword evidence="8" id="KW-1185">Reference proteome</keyword>
<dbReference type="PANTHER" id="PTHR35008">
    <property type="entry name" value="BLL4482 PROTEIN-RELATED"/>
    <property type="match status" value="1"/>
</dbReference>
<evidence type="ECO:0000256" key="1">
    <source>
        <dbReference type="ARBA" id="ARBA00022617"/>
    </source>
</evidence>
<evidence type="ECO:0000256" key="3">
    <source>
        <dbReference type="ARBA" id="ARBA00023004"/>
    </source>
</evidence>
<dbReference type="RefSeq" id="WP_214096330.1">
    <property type="nucleotide sequence ID" value="NZ_CAJNOB010000016.1"/>
</dbReference>
<evidence type="ECO:0000259" key="6">
    <source>
        <dbReference type="PROSITE" id="PS51007"/>
    </source>
</evidence>
<reference evidence="7" key="1">
    <citation type="submission" date="2021-02" db="EMBL/GenBank/DDBJ databases">
        <authorList>
            <person name="Cremers G."/>
            <person name="Picone N."/>
        </authorList>
    </citation>
    <scope>NUCLEOTIDE SEQUENCE</scope>
    <source>
        <strain evidence="7">PQ17</strain>
    </source>
</reference>
<evidence type="ECO:0000256" key="4">
    <source>
        <dbReference type="PROSITE-ProRule" id="PRU00433"/>
    </source>
</evidence>
<dbReference type="SUPFAM" id="SSF46626">
    <property type="entry name" value="Cytochrome c"/>
    <property type="match status" value="1"/>
</dbReference>
<sequence length="188" mass="20239">MHGKRNPTTQCVGIEAPLGHRRLTGLNGLWFSGQTWGWLVVATLGLVSAAWGQVSPQQMEEGKKVYETTCMVCHQPTGMGIPGVYPPLAGGDFVAGGNRRAISIVLNGLQGAVTVKGVPYNGVMQAWKAVLTDDKIAAVLTYERNSFGNKASPVTPEQVKKVRDELANRTTPFTPAEIEQIPNEDVKP</sequence>
<evidence type="ECO:0000256" key="5">
    <source>
        <dbReference type="SAM" id="MobiDB-lite"/>
    </source>
</evidence>
<evidence type="ECO:0000313" key="8">
    <source>
        <dbReference type="Proteomes" id="UP000663859"/>
    </source>
</evidence>
<feature type="region of interest" description="Disordered" evidence="5">
    <location>
        <begin position="165"/>
        <end position="188"/>
    </location>
</feature>
<dbReference type="AlphaFoldDB" id="A0A8J2BSV5"/>
<dbReference type="GO" id="GO:0009055">
    <property type="term" value="F:electron transfer activity"/>
    <property type="evidence" value="ECO:0007669"/>
    <property type="project" value="InterPro"/>
</dbReference>
<dbReference type="GO" id="GO:0046872">
    <property type="term" value="F:metal ion binding"/>
    <property type="evidence" value="ECO:0007669"/>
    <property type="project" value="UniProtKB-KW"/>
</dbReference>
<name>A0A8J2BSV5_9BACT</name>
<dbReference type="PANTHER" id="PTHR35008:SF8">
    <property type="entry name" value="ALCOHOL DEHYDROGENASE CYTOCHROME C SUBUNIT"/>
    <property type="match status" value="1"/>
</dbReference>
<dbReference type="GO" id="GO:0020037">
    <property type="term" value="F:heme binding"/>
    <property type="evidence" value="ECO:0007669"/>
    <property type="project" value="InterPro"/>
</dbReference>
<comment type="caution">
    <text evidence="7">The sequence shown here is derived from an EMBL/GenBank/DDBJ whole genome shotgun (WGS) entry which is preliminary data.</text>
</comment>
<dbReference type="Gene3D" id="1.10.760.10">
    <property type="entry name" value="Cytochrome c-like domain"/>
    <property type="match status" value="1"/>
</dbReference>
<dbReference type="Pfam" id="PF00034">
    <property type="entry name" value="Cytochrom_C"/>
    <property type="match status" value="1"/>
</dbReference>
<dbReference type="InterPro" id="IPR051459">
    <property type="entry name" value="Cytochrome_c-type_DH"/>
</dbReference>
<keyword evidence="2 4" id="KW-0479">Metal-binding</keyword>
<gene>
    <name evidence="7" type="ORF">MPNT_230015</name>
</gene>
<evidence type="ECO:0000313" key="7">
    <source>
        <dbReference type="EMBL" id="CAF0697778.1"/>
    </source>
</evidence>
<dbReference type="InterPro" id="IPR036909">
    <property type="entry name" value="Cyt_c-like_dom_sf"/>
</dbReference>
<dbReference type="EMBL" id="CAJNOB010000016">
    <property type="protein sequence ID" value="CAF0697778.1"/>
    <property type="molecule type" value="Genomic_DNA"/>
</dbReference>
<dbReference type="PROSITE" id="PS51007">
    <property type="entry name" value="CYTC"/>
    <property type="match status" value="1"/>
</dbReference>
<organism evidence="7 8">
    <name type="scientific">Candidatus Methylacidithermus pantelleriae</name>
    <dbReference type="NCBI Taxonomy" id="2744239"/>
    <lineage>
        <taxon>Bacteria</taxon>
        <taxon>Pseudomonadati</taxon>
        <taxon>Verrucomicrobiota</taxon>
        <taxon>Methylacidiphilae</taxon>
        <taxon>Methylacidiphilales</taxon>
        <taxon>Methylacidiphilaceae</taxon>
        <taxon>Candidatus Methylacidithermus</taxon>
    </lineage>
</organism>
<evidence type="ECO:0000256" key="2">
    <source>
        <dbReference type="ARBA" id="ARBA00022723"/>
    </source>
</evidence>
<accession>A0A8J2BSV5</accession>
<dbReference type="Proteomes" id="UP000663859">
    <property type="component" value="Unassembled WGS sequence"/>
</dbReference>